<dbReference type="InterPro" id="IPR046485">
    <property type="entry name" value="DUF6578"/>
</dbReference>
<dbReference type="AlphaFoldDB" id="A0A852T0N3"/>
<gene>
    <name evidence="1" type="ORF">BJ963_001823</name>
</gene>
<dbReference type="EMBL" id="JACCBJ010000001">
    <property type="protein sequence ID" value="NYD74304.1"/>
    <property type="molecule type" value="Genomic_DNA"/>
</dbReference>
<dbReference type="RefSeq" id="WP_179456137.1">
    <property type="nucleotide sequence ID" value="NZ_BAAAPX010000001.1"/>
</dbReference>
<protein>
    <submittedName>
        <fullName evidence="1">Uncharacterized protein</fullName>
    </submittedName>
</protein>
<evidence type="ECO:0000313" key="1">
    <source>
        <dbReference type="EMBL" id="NYD74304.1"/>
    </source>
</evidence>
<proteinExistence type="predicted"/>
<evidence type="ECO:0000313" key="2">
    <source>
        <dbReference type="Proteomes" id="UP000589620"/>
    </source>
</evidence>
<dbReference type="Pfam" id="PF20218">
    <property type="entry name" value="DUF6578"/>
    <property type="match status" value="1"/>
</dbReference>
<dbReference type="Proteomes" id="UP000589620">
    <property type="component" value="Unassembled WGS sequence"/>
</dbReference>
<accession>A0A852T0N3</accession>
<reference evidence="1 2" key="1">
    <citation type="submission" date="2020-07" db="EMBL/GenBank/DDBJ databases">
        <title>Sequencing the genomes of 1000 actinobacteria strains.</title>
        <authorList>
            <person name="Klenk H.-P."/>
        </authorList>
    </citation>
    <scope>NUCLEOTIDE SEQUENCE [LARGE SCALE GENOMIC DNA]</scope>
    <source>
        <strain evidence="1 2">DSM 23871</strain>
    </source>
</reference>
<organism evidence="1 2">
    <name type="scientific">Leifsonia soli</name>
    <dbReference type="NCBI Taxonomy" id="582665"/>
    <lineage>
        <taxon>Bacteria</taxon>
        <taxon>Bacillati</taxon>
        <taxon>Actinomycetota</taxon>
        <taxon>Actinomycetes</taxon>
        <taxon>Micrococcales</taxon>
        <taxon>Microbacteriaceae</taxon>
        <taxon>Leifsonia</taxon>
    </lineage>
</organism>
<sequence length="299" mass="32160">MDAVSAIDVLVFSAEFACCGTPFAAGEEVTLTVRALTQDSPAQDGVPTYAHELHPHDDRVPLADVTGRVERIVASYERMVPVPGAHYRTNDPDDRIERDVDRVPTEDHPAGYGGPDYRVRLRIPSGTLLPDPAPEVELSPTLDIDGPPPPRMLPLLTKLITDVASEFGDAVDVLRGRDDASVTLQPRREGAAAVRWNADLDQLTAEIEYAEWALTDDESGIAVLRDLVAAAAAGRFAETVEGWTITSIATAAEGRVYEARTSVSRFPLGGTVVVVGGSALERVERARSGDPFVPWVDAV</sequence>
<name>A0A852T0N3_9MICO</name>
<keyword evidence="2" id="KW-1185">Reference proteome</keyword>
<comment type="caution">
    <text evidence="1">The sequence shown here is derived from an EMBL/GenBank/DDBJ whole genome shotgun (WGS) entry which is preliminary data.</text>
</comment>